<reference evidence="2 3" key="1">
    <citation type="submission" date="2023-08" db="EMBL/GenBank/DDBJ databases">
        <title>Black Yeasts Isolated from many extreme environments.</title>
        <authorList>
            <person name="Coleine C."/>
            <person name="Stajich J.E."/>
            <person name="Selbmann L."/>
        </authorList>
    </citation>
    <scope>NUCLEOTIDE SEQUENCE [LARGE SCALE GENOMIC DNA]</scope>
    <source>
        <strain evidence="2 3">CCFEE 5910</strain>
    </source>
</reference>
<keyword evidence="3" id="KW-1185">Reference proteome</keyword>
<protein>
    <submittedName>
        <fullName evidence="2">Uncharacterized protein</fullName>
    </submittedName>
</protein>
<evidence type="ECO:0000313" key="3">
    <source>
        <dbReference type="Proteomes" id="UP001309876"/>
    </source>
</evidence>
<feature type="coiled-coil region" evidence="1">
    <location>
        <begin position="72"/>
        <end position="99"/>
    </location>
</feature>
<comment type="caution">
    <text evidence="2">The sequence shown here is derived from an EMBL/GenBank/DDBJ whole genome shotgun (WGS) entry which is preliminary data.</text>
</comment>
<proteinExistence type="predicted"/>
<evidence type="ECO:0000313" key="2">
    <source>
        <dbReference type="EMBL" id="KAK5083161.1"/>
    </source>
</evidence>
<dbReference type="EMBL" id="JAVRRJ010000007">
    <property type="protein sequence ID" value="KAK5083161.1"/>
    <property type="molecule type" value="Genomic_DNA"/>
</dbReference>
<sequence length="255" mass="29383">MVKVAADLPPEIIFQILDLFNAPDELDIDLTFFEAGNVSPLWQAAVCYLLFEIDVGALAMSPGFWCFLEDRVTAMKEQVQEYQQNIQDARQMTKKARKKASDLGIHVAPYDEKFPDEFFEEEAKKRTESRNDFIQETQQIMKFCGSWNEEPVTLDGDRREILWTTLVQDRINSSSGWPGTISGRPLLTTKIRPIGLTIGELKIDDEGMYRELEVREQKTIEEVDPKPTRRLTYAETVSRSFYAKYSSFGQAGRFR</sequence>
<dbReference type="Proteomes" id="UP001309876">
    <property type="component" value="Unassembled WGS sequence"/>
</dbReference>
<dbReference type="AlphaFoldDB" id="A0AAN7SW75"/>
<name>A0AAN7SW75_9EURO</name>
<accession>A0AAN7SW75</accession>
<evidence type="ECO:0000256" key="1">
    <source>
        <dbReference type="SAM" id="Coils"/>
    </source>
</evidence>
<gene>
    <name evidence="2" type="ORF">LTR05_007045</name>
</gene>
<keyword evidence="1" id="KW-0175">Coiled coil</keyword>
<organism evidence="2 3">
    <name type="scientific">Lithohypha guttulata</name>
    <dbReference type="NCBI Taxonomy" id="1690604"/>
    <lineage>
        <taxon>Eukaryota</taxon>
        <taxon>Fungi</taxon>
        <taxon>Dikarya</taxon>
        <taxon>Ascomycota</taxon>
        <taxon>Pezizomycotina</taxon>
        <taxon>Eurotiomycetes</taxon>
        <taxon>Chaetothyriomycetidae</taxon>
        <taxon>Chaetothyriales</taxon>
        <taxon>Trichomeriaceae</taxon>
        <taxon>Lithohypha</taxon>
    </lineage>
</organism>